<gene>
    <name evidence="7" type="ORF">GPY61_19370</name>
</gene>
<comment type="caution">
    <text evidence="7">The sequence shown here is derived from an EMBL/GenBank/DDBJ whole genome shotgun (WGS) entry which is preliminary data.</text>
</comment>
<dbReference type="PROSITE" id="PS00584">
    <property type="entry name" value="PFKB_KINASES_2"/>
    <property type="match status" value="1"/>
</dbReference>
<dbReference type="CDD" id="cd01167">
    <property type="entry name" value="bac_FRK"/>
    <property type="match status" value="1"/>
</dbReference>
<evidence type="ECO:0000256" key="2">
    <source>
        <dbReference type="ARBA" id="ARBA00022679"/>
    </source>
</evidence>
<dbReference type="InterPro" id="IPR011611">
    <property type="entry name" value="PfkB_dom"/>
</dbReference>
<evidence type="ECO:0000313" key="7">
    <source>
        <dbReference type="EMBL" id="MVW62099.1"/>
    </source>
</evidence>
<organism evidence="7 8">
    <name type="scientific">Massilia cellulosiltytica</name>
    <dbReference type="NCBI Taxonomy" id="2683234"/>
    <lineage>
        <taxon>Bacteria</taxon>
        <taxon>Pseudomonadati</taxon>
        <taxon>Pseudomonadota</taxon>
        <taxon>Betaproteobacteria</taxon>
        <taxon>Burkholderiales</taxon>
        <taxon>Oxalobacteraceae</taxon>
        <taxon>Telluria group</taxon>
        <taxon>Massilia</taxon>
    </lineage>
</organism>
<dbReference type="RefSeq" id="WP_082579165.1">
    <property type="nucleotide sequence ID" value="NZ_WSES01000006.1"/>
</dbReference>
<keyword evidence="2" id="KW-0808">Transferase</keyword>
<evidence type="ECO:0000256" key="5">
    <source>
        <dbReference type="ARBA" id="ARBA00022840"/>
    </source>
</evidence>
<evidence type="ECO:0000259" key="6">
    <source>
        <dbReference type="Pfam" id="PF00294"/>
    </source>
</evidence>
<protein>
    <submittedName>
        <fullName evidence="7">Carbohydrate kinase</fullName>
    </submittedName>
</protein>
<keyword evidence="4 7" id="KW-0418">Kinase</keyword>
<evidence type="ECO:0000256" key="3">
    <source>
        <dbReference type="ARBA" id="ARBA00022741"/>
    </source>
</evidence>
<proteinExistence type="inferred from homology"/>
<dbReference type="PANTHER" id="PTHR43085">
    <property type="entry name" value="HEXOKINASE FAMILY MEMBER"/>
    <property type="match status" value="1"/>
</dbReference>
<dbReference type="EMBL" id="WSES01000006">
    <property type="protein sequence ID" value="MVW62099.1"/>
    <property type="molecule type" value="Genomic_DNA"/>
</dbReference>
<dbReference type="InterPro" id="IPR002173">
    <property type="entry name" value="Carboh/pur_kinase_PfkB_CS"/>
</dbReference>
<evidence type="ECO:0000256" key="1">
    <source>
        <dbReference type="ARBA" id="ARBA00010688"/>
    </source>
</evidence>
<feature type="domain" description="Carbohydrate kinase PfkB" evidence="6">
    <location>
        <begin position="22"/>
        <end position="290"/>
    </location>
</feature>
<dbReference type="InterPro" id="IPR050306">
    <property type="entry name" value="PfkB_Carbo_kinase"/>
</dbReference>
<dbReference type="PANTHER" id="PTHR43085:SF1">
    <property type="entry name" value="PSEUDOURIDINE KINASE-RELATED"/>
    <property type="match status" value="1"/>
</dbReference>
<dbReference type="SUPFAM" id="SSF53613">
    <property type="entry name" value="Ribokinase-like"/>
    <property type="match status" value="1"/>
</dbReference>
<dbReference type="AlphaFoldDB" id="A0A7X3G349"/>
<keyword evidence="8" id="KW-1185">Reference proteome</keyword>
<dbReference type="GO" id="GO:0005524">
    <property type="term" value="F:ATP binding"/>
    <property type="evidence" value="ECO:0007669"/>
    <property type="project" value="UniProtKB-KW"/>
</dbReference>
<comment type="similarity">
    <text evidence="1">Belongs to the carbohydrate kinase PfkB family.</text>
</comment>
<dbReference type="Proteomes" id="UP000443353">
    <property type="component" value="Unassembled WGS sequence"/>
</dbReference>
<accession>A0A7X3G349</accession>
<dbReference type="Pfam" id="PF00294">
    <property type="entry name" value="PfkB"/>
    <property type="match status" value="1"/>
</dbReference>
<keyword evidence="5" id="KW-0067">ATP-binding</keyword>
<name>A0A7X3G349_9BURK</name>
<sequence length="330" mass="34691">MTALTRFVAAGEALTDLLATGPGTWTSQTGGSTWNVARVVARLGIPSAFAGAVSRDVFGLELAAANTAAGLDQRFLQQVDRPPLLAVVHERHPPRYFFIGTDSADLHFDPDHLPAGWQDGAAWVHFGGISLAREPLASTLVALACGLKLRGTKISYDPNFRALMDERYGGTLRTMAGLADVVKVSDEDVRGLFRHDDTDAAFAALRALNPAATYLFTRGADGACLVRPDGAWHAAAPAVDVVDTVGAGDASIGGLLYSLMTWPERAGGSHLRVAVAAGTAACRVAGAQPPALDAVLALADAIAVRRQEGTHRALDFAAPGQQYFGKQLQR</sequence>
<dbReference type="InterPro" id="IPR029056">
    <property type="entry name" value="Ribokinase-like"/>
</dbReference>
<dbReference type="GO" id="GO:0016301">
    <property type="term" value="F:kinase activity"/>
    <property type="evidence" value="ECO:0007669"/>
    <property type="project" value="UniProtKB-KW"/>
</dbReference>
<evidence type="ECO:0000256" key="4">
    <source>
        <dbReference type="ARBA" id="ARBA00022777"/>
    </source>
</evidence>
<keyword evidence="3" id="KW-0547">Nucleotide-binding</keyword>
<evidence type="ECO:0000313" key="8">
    <source>
        <dbReference type="Proteomes" id="UP000443353"/>
    </source>
</evidence>
<dbReference type="Gene3D" id="3.40.1190.20">
    <property type="match status" value="1"/>
</dbReference>
<reference evidence="7 8" key="1">
    <citation type="submission" date="2019-12" db="EMBL/GenBank/DDBJ databases">
        <authorList>
            <person name="Li C."/>
            <person name="Zhao J."/>
        </authorList>
    </citation>
    <scope>NUCLEOTIDE SEQUENCE [LARGE SCALE GENOMIC DNA]</scope>
    <source>
        <strain evidence="7 8">NEAU-DD11</strain>
    </source>
</reference>